<dbReference type="Pfam" id="PF07993">
    <property type="entry name" value="NAD_binding_4"/>
    <property type="match status" value="1"/>
</dbReference>
<dbReference type="PANTHER" id="PTHR43439">
    <property type="entry name" value="PHENYLACETATE-COENZYME A LIGASE"/>
    <property type="match status" value="1"/>
</dbReference>
<dbReference type="HOGENOM" id="CLU_101442_0_0_1"/>
<dbReference type="EMBL" id="KN840510">
    <property type="protein sequence ID" value="KIP06795.1"/>
    <property type="molecule type" value="Genomic_DNA"/>
</dbReference>
<evidence type="ECO:0000259" key="3">
    <source>
        <dbReference type="Pfam" id="PF07993"/>
    </source>
</evidence>
<keyword evidence="5" id="KW-1185">Reference proteome</keyword>
<dbReference type="PANTHER" id="PTHR43439:SF2">
    <property type="entry name" value="ENZYME, PUTATIVE (JCVI)-RELATED"/>
    <property type="match status" value="1"/>
</dbReference>
<dbReference type="Gene3D" id="3.40.50.720">
    <property type="entry name" value="NAD(P)-binding Rossmann-like Domain"/>
    <property type="match status" value="1"/>
</dbReference>
<accession>A0A0C3SA80</accession>
<name>A0A0C3SA80_PHLG1</name>
<dbReference type="InterPro" id="IPR013120">
    <property type="entry name" value="FAR_NAD-bd"/>
</dbReference>
<evidence type="ECO:0000313" key="5">
    <source>
        <dbReference type="Proteomes" id="UP000053257"/>
    </source>
</evidence>
<dbReference type="OrthoDB" id="2499931at2759"/>
<evidence type="ECO:0000256" key="1">
    <source>
        <dbReference type="ARBA" id="ARBA00022450"/>
    </source>
</evidence>
<evidence type="ECO:0000313" key="4">
    <source>
        <dbReference type="EMBL" id="KIP06795.1"/>
    </source>
</evidence>
<protein>
    <recommendedName>
        <fullName evidence="3">Thioester reductase (TE) domain-containing protein</fullName>
    </recommendedName>
</protein>
<sequence length="243" mass="26043">MITSSIGVANGWLLSNGPVPEMPLSDPVVAASTGYTASKYIVEQIVDAAAKQGLSVTAIRVGQACGSRASGAWGTTEWIPMMIKSSIALGCLPAMTGPVAWMPLDAIGRIYSDWVTSNSDFPLLVNVVHPRPTTWDVVFRGICEELGSQLPVVTLNEWVSKLDRAAGYASEQVLISMPAIKILDFFRSLSSSGTVPTSGAVNLAFDTTRLLESAPTVIELQPISEEHTGMWVKYWKEVGFLPA</sequence>
<dbReference type="InterPro" id="IPR051414">
    <property type="entry name" value="Adenylate-forming_Reductase"/>
</dbReference>
<dbReference type="InterPro" id="IPR036291">
    <property type="entry name" value="NAD(P)-bd_dom_sf"/>
</dbReference>
<evidence type="ECO:0000256" key="2">
    <source>
        <dbReference type="ARBA" id="ARBA00022553"/>
    </source>
</evidence>
<dbReference type="SUPFAM" id="SSF51735">
    <property type="entry name" value="NAD(P)-binding Rossmann-fold domains"/>
    <property type="match status" value="1"/>
</dbReference>
<feature type="domain" description="Thioester reductase (TE)" evidence="3">
    <location>
        <begin position="31"/>
        <end position="106"/>
    </location>
</feature>
<keyword evidence="1" id="KW-0596">Phosphopantetheine</keyword>
<organism evidence="4 5">
    <name type="scientific">Phlebiopsis gigantea (strain 11061_1 CR5-6)</name>
    <name type="common">White-rot fungus</name>
    <name type="synonym">Peniophora gigantea</name>
    <dbReference type="NCBI Taxonomy" id="745531"/>
    <lineage>
        <taxon>Eukaryota</taxon>
        <taxon>Fungi</taxon>
        <taxon>Dikarya</taxon>
        <taxon>Basidiomycota</taxon>
        <taxon>Agaricomycotina</taxon>
        <taxon>Agaricomycetes</taxon>
        <taxon>Polyporales</taxon>
        <taxon>Phanerochaetaceae</taxon>
        <taxon>Phlebiopsis</taxon>
    </lineage>
</organism>
<dbReference type="Proteomes" id="UP000053257">
    <property type="component" value="Unassembled WGS sequence"/>
</dbReference>
<proteinExistence type="predicted"/>
<keyword evidence="2" id="KW-0597">Phosphoprotein</keyword>
<gene>
    <name evidence="4" type="ORF">PHLGIDRAFT_118644</name>
</gene>
<dbReference type="AlphaFoldDB" id="A0A0C3SA80"/>
<reference evidence="4 5" key="1">
    <citation type="journal article" date="2014" name="PLoS Genet.">
        <title>Analysis of the Phlebiopsis gigantea genome, transcriptome and secretome provides insight into its pioneer colonization strategies of wood.</title>
        <authorList>
            <person name="Hori C."/>
            <person name="Ishida T."/>
            <person name="Igarashi K."/>
            <person name="Samejima M."/>
            <person name="Suzuki H."/>
            <person name="Master E."/>
            <person name="Ferreira P."/>
            <person name="Ruiz-Duenas F.J."/>
            <person name="Held B."/>
            <person name="Canessa P."/>
            <person name="Larrondo L.F."/>
            <person name="Schmoll M."/>
            <person name="Druzhinina I.S."/>
            <person name="Kubicek C.P."/>
            <person name="Gaskell J.A."/>
            <person name="Kersten P."/>
            <person name="St John F."/>
            <person name="Glasner J."/>
            <person name="Sabat G."/>
            <person name="Splinter BonDurant S."/>
            <person name="Syed K."/>
            <person name="Yadav J."/>
            <person name="Mgbeahuruike A.C."/>
            <person name="Kovalchuk A."/>
            <person name="Asiegbu F.O."/>
            <person name="Lackner G."/>
            <person name="Hoffmeister D."/>
            <person name="Rencoret J."/>
            <person name="Gutierrez A."/>
            <person name="Sun H."/>
            <person name="Lindquist E."/>
            <person name="Barry K."/>
            <person name="Riley R."/>
            <person name="Grigoriev I.V."/>
            <person name="Henrissat B."/>
            <person name="Kues U."/>
            <person name="Berka R.M."/>
            <person name="Martinez A.T."/>
            <person name="Covert S.F."/>
            <person name="Blanchette R.A."/>
            <person name="Cullen D."/>
        </authorList>
    </citation>
    <scope>NUCLEOTIDE SEQUENCE [LARGE SCALE GENOMIC DNA]</scope>
    <source>
        <strain evidence="4 5">11061_1 CR5-6</strain>
    </source>
</reference>
<dbReference type="STRING" id="745531.A0A0C3SA80"/>